<dbReference type="SMART" id="SM00534">
    <property type="entry name" value="MUTSac"/>
    <property type="match status" value="1"/>
</dbReference>
<accession>T1II89</accession>
<evidence type="ECO:0000256" key="2">
    <source>
        <dbReference type="ARBA" id="ARBA00007094"/>
    </source>
</evidence>
<dbReference type="InterPro" id="IPR007695">
    <property type="entry name" value="DNA_mismatch_repair_MutS-lik_N"/>
</dbReference>
<organism evidence="14 15">
    <name type="scientific">Strigamia maritima</name>
    <name type="common">European centipede</name>
    <name type="synonym">Geophilus maritimus</name>
    <dbReference type="NCBI Taxonomy" id="126957"/>
    <lineage>
        <taxon>Eukaryota</taxon>
        <taxon>Metazoa</taxon>
        <taxon>Ecdysozoa</taxon>
        <taxon>Arthropoda</taxon>
        <taxon>Myriapoda</taxon>
        <taxon>Chilopoda</taxon>
        <taxon>Pleurostigmophora</taxon>
        <taxon>Geophilomorpha</taxon>
        <taxon>Linotaeniidae</taxon>
        <taxon>Strigamia</taxon>
    </lineage>
</organism>
<dbReference type="InterPro" id="IPR007861">
    <property type="entry name" value="DNA_mismatch_repair_MutS_clamp"/>
</dbReference>
<dbReference type="NCBIfam" id="NF003810">
    <property type="entry name" value="PRK05399.1"/>
    <property type="match status" value="1"/>
</dbReference>
<dbReference type="InterPro" id="IPR016151">
    <property type="entry name" value="DNA_mismatch_repair_MutS_N"/>
</dbReference>
<dbReference type="InterPro" id="IPR007696">
    <property type="entry name" value="DNA_mismatch_repair_MutS_core"/>
</dbReference>
<feature type="compositionally biased region" description="Polar residues" evidence="12">
    <location>
        <begin position="21"/>
        <end position="34"/>
    </location>
</feature>
<dbReference type="InterPro" id="IPR027417">
    <property type="entry name" value="P-loop_NTPase"/>
</dbReference>
<dbReference type="FunFam" id="3.40.1170.10:FF:000004">
    <property type="entry name" value="DNA mismatch repair protein"/>
    <property type="match status" value="1"/>
</dbReference>
<evidence type="ECO:0000256" key="12">
    <source>
        <dbReference type="SAM" id="MobiDB-lite"/>
    </source>
</evidence>
<dbReference type="Gene3D" id="3.40.50.300">
    <property type="entry name" value="P-loop containing nucleotide triphosphate hydrolases"/>
    <property type="match status" value="1"/>
</dbReference>
<evidence type="ECO:0000256" key="10">
    <source>
        <dbReference type="ARBA" id="ARBA00073774"/>
    </source>
</evidence>
<dbReference type="SUPFAM" id="SSF53150">
    <property type="entry name" value="DNA repair protein MutS, domain II"/>
    <property type="match status" value="1"/>
</dbReference>
<dbReference type="Gene3D" id="3.40.1170.10">
    <property type="entry name" value="DNA repair protein MutS, domain I"/>
    <property type="match status" value="1"/>
</dbReference>
<evidence type="ECO:0000256" key="6">
    <source>
        <dbReference type="ARBA" id="ARBA00022840"/>
    </source>
</evidence>
<dbReference type="eggNOG" id="KOG0218">
    <property type="taxonomic scope" value="Eukaryota"/>
</dbReference>
<keyword evidence="15" id="KW-1185">Reference proteome</keyword>
<dbReference type="SUPFAM" id="SSF55271">
    <property type="entry name" value="DNA repair protein MutS, domain I"/>
    <property type="match status" value="1"/>
</dbReference>
<evidence type="ECO:0000256" key="4">
    <source>
        <dbReference type="ARBA" id="ARBA00022741"/>
    </source>
</evidence>
<comment type="similarity">
    <text evidence="2">Belongs to the DNA mismatch repair MutS family. MSH3 subfamily.</text>
</comment>
<dbReference type="InterPro" id="IPR007860">
    <property type="entry name" value="DNA_mmatch_repair_MutS_con_dom"/>
</dbReference>
<protein>
    <recommendedName>
        <fullName evidence="3 10">DNA mismatch repair protein MSH3</fullName>
    </recommendedName>
    <alternativeName>
        <fullName evidence="3 10">DNA mismatch repair protein MSH3</fullName>
    </alternativeName>
</protein>
<dbReference type="PhylomeDB" id="T1II89"/>
<evidence type="ECO:0000256" key="5">
    <source>
        <dbReference type="ARBA" id="ARBA00022763"/>
    </source>
</evidence>
<dbReference type="Pfam" id="PF01624">
    <property type="entry name" value="MutS_I"/>
    <property type="match status" value="1"/>
</dbReference>
<dbReference type="GO" id="GO:0005634">
    <property type="term" value="C:nucleus"/>
    <property type="evidence" value="ECO:0007669"/>
    <property type="project" value="UniProtKB-SubCell"/>
</dbReference>
<evidence type="ECO:0000313" key="15">
    <source>
        <dbReference type="Proteomes" id="UP000014500"/>
    </source>
</evidence>
<comment type="subcellular location">
    <subcellularLocation>
        <location evidence="1">Nucleus</location>
    </subcellularLocation>
</comment>
<dbReference type="SUPFAM" id="SSF48334">
    <property type="entry name" value="DNA repair protein MutS, domain III"/>
    <property type="match status" value="1"/>
</dbReference>
<dbReference type="EMBL" id="JH430147">
    <property type="status" value="NOT_ANNOTATED_CDS"/>
    <property type="molecule type" value="Genomic_DNA"/>
</dbReference>
<evidence type="ECO:0000256" key="3">
    <source>
        <dbReference type="ARBA" id="ARBA00022151"/>
    </source>
</evidence>
<dbReference type="OMA" id="INMHAAR"/>
<dbReference type="Gene3D" id="1.10.1420.10">
    <property type="match status" value="2"/>
</dbReference>
<dbReference type="GO" id="GO:0006312">
    <property type="term" value="P:mitotic recombination"/>
    <property type="evidence" value="ECO:0007669"/>
    <property type="project" value="TreeGrafter"/>
</dbReference>
<evidence type="ECO:0000313" key="14">
    <source>
        <dbReference type="EnsemblMetazoa" id="SMAR000581-PA"/>
    </source>
</evidence>
<reference evidence="15" key="1">
    <citation type="submission" date="2011-05" db="EMBL/GenBank/DDBJ databases">
        <authorList>
            <person name="Richards S.R."/>
            <person name="Qu J."/>
            <person name="Jiang H."/>
            <person name="Jhangiani S.N."/>
            <person name="Agravi P."/>
            <person name="Goodspeed R."/>
            <person name="Gross S."/>
            <person name="Mandapat C."/>
            <person name="Jackson L."/>
            <person name="Mathew T."/>
            <person name="Pu L."/>
            <person name="Thornton R."/>
            <person name="Saada N."/>
            <person name="Wilczek-Boney K.B."/>
            <person name="Lee S."/>
            <person name="Kovar C."/>
            <person name="Wu Y."/>
            <person name="Scherer S.E."/>
            <person name="Worley K.C."/>
            <person name="Muzny D.M."/>
            <person name="Gibbs R."/>
        </authorList>
    </citation>
    <scope>NUCLEOTIDE SEQUENCE</scope>
    <source>
        <strain evidence="15">Brora</strain>
    </source>
</reference>
<dbReference type="Pfam" id="PF05188">
    <property type="entry name" value="MutS_II"/>
    <property type="match status" value="1"/>
</dbReference>
<reference evidence="14" key="2">
    <citation type="submission" date="2015-02" db="UniProtKB">
        <authorList>
            <consortium name="EnsemblMetazoa"/>
        </authorList>
    </citation>
    <scope>IDENTIFICATION</scope>
</reference>
<dbReference type="PROSITE" id="PS00486">
    <property type="entry name" value="DNA_MISMATCH_REPAIR_2"/>
    <property type="match status" value="1"/>
</dbReference>
<keyword evidence="6" id="KW-0067">ATP-binding</keyword>
<dbReference type="Gene3D" id="3.30.420.110">
    <property type="entry name" value="MutS, connector domain"/>
    <property type="match status" value="1"/>
</dbReference>
<dbReference type="PANTHER" id="PTHR11361">
    <property type="entry name" value="DNA MISMATCH REPAIR PROTEIN MUTS FAMILY MEMBER"/>
    <property type="match status" value="1"/>
</dbReference>
<proteinExistence type="inferred from homology"/>
<dbReference type="PANTHER" id="PTHR11361:SF122">
    <property type="entry name" value="DNA MISMATCH REPAIR PROTEIN MSH3"/>
    <property type="match status" value="1"/>
</dbReference>
<dbReference type="Pfam" id="PF05192">
    <property type="entry name" value="MutS_III"/>
    <property type="match status" value="1"/>
</dbReference>
<dbReference type="Pfam" id="PF00488">
    <property type="entry name" value="MutS_V"/>
    <property type="match status" value="1"/>
</dbReference>
<feature type="compositionally biased region" description="Basic and acidic residues" evidence="12">
    <location>
        <begin position="37"/>
        <end position="56"/>
    </location>
</feature>
<evidence type="ECO:0000256" key="7">
    <source>
        <dbReference type="ARBA" id="ARBA00023125"/>
    </source>
</evidence>
<sequence>MNKKLNFTKLRWYGNAKKSGEASTSKQPTLSKFFTAQKKDEDPFDRMRNETQKRSAENSTSFEVPQKKLKTNPISEETYKKLNNYSIDNADEKESKIHHTPFNIEENTELFEEIPINGKKSYTPLEKQFLEFKKDNPDVILFIECGYKYRFFDKDAEIAAKELNFYCHLDHNFQTASLPKHRLFVHVRRLVAKGYKVGVVKQTETAALKAAGDSRSCLFSRELSAIYTKATMIGEDVDLNCEQELLEIQAKDEGSYVMCISEYHSKEVGFNIGIVACRPTTGDIIFDYFGDNSTRSQLENRITHIQPSEIIVRITGLSNATSQLLQDYALNTADPIRIEKQPDDLFDYVTAITKVSKFFEEEENMKGDLQTVLSMQAPVISCFAALISYLRKFNLEKILVLATHSIMKYDENVNVLNLNATTVRNLEIFNNLTDGKTSATLFSHLNRTRTAFGSRLLRKWVSYPLQNIKDIENRQDAISEFVQSKSPLFNALKGMLHKLLDLEKQLGCVFHGRCSTNTFYIMLKTFSSIETNFSALKSQIDTEIDSEYLKNVLQDLISSFSGIADDYLSNLNEKAAKEGDKTKIFVDVSSFSELCECRDEIKRIIQALAEEKKSIRKVLRLPAIDYCTVSGLEFLIELKNAQTKFAPKEWVQISSTKQVQRFRSPESQKLVQELNRAREKMHIACNNAWTSYINDFNKHFYQFSRVVKNLAILDCLMSLAEVAKQTDYCRPLLVEHNNVLHIEDGRHPVVSLCLPTGTQYIANETLLDEEKRCMIITGPNMGGKSCYIRQVSLIVIMAHIGSYVPAKAAVMSVVDGVYTRMGASDEMFKNRSTFLSELQEVSEAMKDATSKSLVILDELGRGTSTHDGTAIAYASFDYFLNEVKCFTLFVTHYIVLAEFEELYPKNVANFHMGFLSENSDDSNLTRESVTFLYKLTRNVATGSFGLNVAQLAGIPSIVVKNASSRSREVLEEFEKKKNIQRLFRQLWKKNNVQENCKNIVI</sequence>
<dbReference type="AlphaFoldDB" id="T1II89"/>
<feature type="domain" description="DNA mismatch repair proteins mutS family" evidence="13">
    <location>
        <begin position="852"/>
        <end position="868"/>
    </location>
</feature>
<evidence type="ECO:0000256" key="1">
    <source>
        <dbReference type="ARBA" id="ARBA00004123"/>
    </source>
</evidence>
<dbReference type="Pfam" id="PF05190">
    <property type="entry name" value="MutS_IV"/>
    <property type="match status" value="1"/>
</dbReference>
<dbReference type="InterPro" id="IPR017261">
    <property type="entry name" value="DNA_mismatch_repair_MutS/MSH"/>
</dbReference>
<dbReference type="SMART" id="SM00533">
    <property type="entry name" value="MUTSd"/>
    <property type="match status" value="1"/>
</dbReference>
<dbReference type="HOGENOM" id="CLU_002472_0_1_1"/>
<dbReference type="STRING" id="126957.T1II89"/>
<feature type="region of interest" description="Disordered" evidence="12">
    <location>
        <begin position="16"/>
        <end position="64"/>
    </location>
</feature>
<keyword evidence="4 11" id="KW-0547">Nucleotide-binding</keyword>
<keyword evidence="5 11" id="KW-0227">DNA damage</keyword>
<keyword evidence="7 11" id="KW-0238">DNA-binding</keyword>
<dbReference type="PIRSF" id="PIRSF037677">
    <property type="entry name" value="DNA_mis_repair_Msh6"/>
    <property type="match status" value="1"/>
</dbReference>
<dbReference type="InterPro" id="IPR045076">
    <property type="entry name" value="MutS"/>
</dbReference>
<comment type="function">
    <text evidence="11">Component of the post-replicative DNA mismatch repair system (MMR).</text>
</comment>
<dbReference type="Proteomes" id="UP000014500">
    <property type="component" value="Unassembled WGS sequence"/>
</dbReference>
<evidence type="ECO:0000256" key="11">
    <source>
        <dbReference type="RuleBase" id="RU003756"/>
    </source>
</evidence>
<dbReference type="FunFam" id="1.10.1420.10:FF:000004">
    <property type="entry name" value="DNA mismatch repair protein Msh3"/>
    <property type="match status" value="1"/>
</dbReference>
<dbReference type="InterPro" id="IPR000432">
    <property type="entry name" value="DNA_mismatch_repair_MutS_C"/>
</dbReference>
<dbReference type="GO" id="GO:0006298">
    <property type="term" value="P:mismatch repair"/>
    <property type="evidence" value="ECO:0007669"/>
    <property type="project" value="InterPro"/>
</dbReference>
<keyword evidence="9" id="KW-0539">Nucleus</keyword>
<evidence type="ECO:0000259" key="13">
    <source>
        <dbReference type="PROSITE" id="PS00486"/>
    </source>
</evidence>
<keyword evidence="8 11" id="KW-0234">DNA repair</keyword>
<dbReference type="EnsemblMetazoa" id="SMAR000581-RA">
    <property type="protein sequence ID" value="SMAR000581-PA"/>
    <property type="gene ID" value="SMAR000581"/>
</dbReference>
<dbReference type="InterPro" id="IPR036678">
    <property type="entry name" value="MutS_con_dom_sf"/>
</dbReference>
<evidence type="ECO:0000256" key="8">
    <source>
        <dbReference type="ARBA" id="ARBA00023204"/>
    </source>
</evidence>
<dbReference type="GO" id="GO:0140664">
    <property type="term" value="F:ATP-dependent DNA damage sensor activity"/>
    <property type="evidence" value="ECO:0007669"/>
    <property type="project" value="InterPro"/>
</dbReference>
<dbReference type="InterPro" id="IPR036187">
    <property type="entry name" value="DNA_mismatch_repair_MutS_sf"/>
</dbReference>
<dbReference type="GO" id="GO:0005524">
    <property type="term" value="F:ATP binding"/>
    <property type="evidence" value="ECO:0007669"/>
    <property type="project" value="UniProtKB-KW"/>
</dbReference>
<dbReference type="GO" id="GO:0030983">
    <property type="term" value="F:mismatched DNA binding"/>
    <property type="evidence" value="ECO:0007669"/>
    <property type="project" value="InterPro"/>
</dbReference>
<name>T1II89_STRMM</name>
<dbReference type="SUPFAM" id="SSF52540">
    <property type="entry name" value="P-loop containing nucleoside triphosphate hydrolases"/>
    <property type="match status" value="1"/>
</dbReference>
<evidence type="ECO:0000256" key="9">
    <source>
        <dbReference type="ARBA" id="ARBA00023242"/>
    </source>
</evidence>